<dbReference type="InterPro" id="IPR051262">
    <property type="entry name" value="SMP-30/CGR1_Lactonase"/>
</dbReference>
<name>A0A6A6JP49_WESOR</name>
<dbReference type="Pfam" id="PF22807">
    <property type="entry name" value="TrAA12"/>
    <property type="match status" value="1"/>
</dbReference>
<dbReference type="InterPro" id="IPR054539">
    <property type="entry name" value="Beta-prop_PDH"/>
</dbReference>
<keyword evidence="5" id="KW-1185">Reference proteome</keyword>
<dbReference type="Pfam" id="PF16010">
    <property type="entry name" value="CDH-cyt"/>
    <property type="match status" value="1"/>
</dbReference>
<evidence type="ECO:0000259" key="3">
    <source>
        <dbReference type="Pfam" id="PF22807"/>
    </source>
</evidence>
<dbReference type="PANTHER" id="PTHR47572">
    <property type="entry name" value="LIPOPROTEIN-RELATED"/>
    <property type="match status" value="1"/>
</dbReference>
<proteinExistence type="predicted"/>
<dbReference type="OrthoDB" id="507128at2759"/>
<accession>A0A6A6JP49</accession>
<dbReference type="SUPFAM" id="SSF49344">
    <property type="entry name" value="CBD9-like"/>
    <property type="match status" value="1"/>
</dbReference>
<organism evidence="4 5">
    <name type="scientific">Westerdykella ornata</name>
    <dbReference type="NCBI Taxonomy" id="318751"/>
    <lineage>
        <taxon>Eukaryota</taxon>
        <taxon>Fungi</taxon>
        <taxon>Dikarya</taxon>
        <taxon>Ascomycota</taxon>
        <taxon>Pezizomycotina</taxon>
        <taxon>Dothideomycetes</taxon>
        <taxon>Pleosporomycetidae</taxon>
        <taxon>Pleosporales</taxon>
        <taxon>Sporormiaceae</taxon>
        <taxon>Westerdykella</taxon>
    </lineage>
</organism>
<feature type="domain" description="Pyrroloquinoline quinone-dependent pyranose dehydrogenase beta-propeller" evidence="3">
    <location>
        <begin position="263"/>
        <end position="656"/>
    </location>
</feature>
<evidence type="ECO:0000259" key="2">
    <source>
        <dbReference type="Pfam" id="PF16010"/>
    </source>
</evidence>
<dbReference type="Gene3D" id="2.60.40.1210">
    <property type="entry name" value="Cellobiose dehydrogenase, cytochrome domain"/>
    <property type="match status" value="1"/>
</dbReference>
<dbReference type="PANTHER" id="PTHR47572:SF4">
    <property type="entry name" value="LACTONASE DRP35"/>
    <property type="match status" value="1"/>
</dbReference>
<dbReference type="EMBL" id="ML986490">
    <property type="protein sequence ID" value="KAF2277456.1"/>
    <property type="molecule type" value="Genomic_DNA"/>
</dbReference>
<evidence type="ECO:0000313" key="4">
    <source>
        <dbReference type="EMBL" id="KAF2277456.1"/>
    </source>
</evidence>
<dbReference type="Proteomes" id="UP000800097">
    <property type="component" value="Unassembled WGS sequence"/>
</dbReference>
<feature type="domain" description="Cellobiose dehydrogenase-like cytochrome" evidence="2">
    <location>
        <begin position="30"/>
        <end position="205"/>
    </location>
</feature>
<evidence type="ECO:0000256" key="1">
    <source>
        <dbReference type="SAM" id="SignalP"/>
    </source>
</evidence>
<dbReference type="Gene3D" id="2.120.10.30">
    <property type="entry name" value="TolB, C-terminal domain"/>
    <property type="match status" value="1"/>
</dbReference>
<dbReference type="GeneID" id="54547634"/>
<dbReference type="SUPFAM" id="SSF50952">
    <property type="entry name" value="Soluble quinoprotein glucose dehydrogenase"/>
    <property type="match status" value="1"/>
</dbReference>
<gene>
    <name evidence="4" type="ORF">EI97DRAFT_292377</name>
</gene>
<protein>
    <submittedName>
        <fullName evidence="4">Cellulose binding iron reductase-like protein</fullName>
    </submittedName>
</protein>
<reference evidence="4" key="1">
    <citation type="journal article" date="2020" name="Stud. Mycol.">
        <title>101 Dothideomycetes genomes: a test case for predicting lifestyles and emergence of pathogens.</title>
        <authorList>
            <person name="Haridas S."/>
            <person name="Albert R."/>
            <person name="Binder M."/>
            <person name="Bloem J."/>
            <person name="Labutti K."/>
            <person name="Salamov A."/>
            <person name="Andreopoulos B."/>
            <person name="Baker S."/>
            <person name="Barry K."/>
            <person name="Bills G."/>
            <person name="Bluhm B."/>
            <person name="Cannon C."/>
            <person name="Castanera R."/>
            <person name="Culley D."/>
            <person name="Daum C."/>
            <person name="Ezra D."/>
            <person name="Gonzalez J."/>
            <person name="Henrissat B."/>
            <person name="Kuo A."/>
            <person name="Liang C."/>
            <person name="Lipzen A."/>
            <person name="Lutzoni F."/>
            <person name="Magnuson J."/>
            <person name="Mondo S."/>
            <person name="Nolan M."/>
            <person name="Ohm R."/>
            <person name="Pangilinan J."/>
            <person name="Park H.-J."/>
            <person name="Ramirez L."/>
            <person name="Alfaro M."/>
            <person name="Sun H."/>
            <person name="Tritt A."/>
            <person name="Yoshinaga Y."/>
            <person name="Zwiers L.-H."/>
            <person name="Turgeon B."/>
            <person name="Goodwin S."/>
            <person name="Spatafora J."/>
            <person name="Crous P."/>
            <person name="Grigoriev I."/>
        </authorList>
    </citation>
    <scope>NUCLEOTIDE SEQUENCE</scope>
    <source>
        <strain evidence="4">CBS 379.55</strain>
    </source>
</reference>
<dbReference type="InterPro" id="IPR011042">
    <property type="entry name" value="6-blade_b-propeller_TolB-like"/>
</dbReference>
<feature type="chain" id="PRO_5025520689" evidence="1">
    <location>
        <begin position="20"/>
        <end position="657"/>
    </location>
</feature>
<evidence type="ECO:0000313" key="5">
    <source>
        <dbReference type="Proteomes" id="UP000800097"/>
    </source>
</evidence>
<sequence length="657" mass="71352">MRSLLVVGSALALSGQALAQEGKPVSKVSCDPETKICFSGYKDPESDIYIGIALPKNPVDPYDAVITITSPVKHYWVGFAWGGQMVWNPLTVAWKNDKTTTVSSRFAYGISLPQPYEGAEHFYMKGTKANATHYTITALCKGCTGWQSNEDVRYYLPFNGTTEFAWAYGANGVENPASNTSMFNVHEAYGKWIHDLNAARIDNFDQLVKANLLNVAAPSNTPTPIPTTVVTSIKPSATSIVQRPAAIPSSCSGAGNPAFQSRLANGWKATKIAGGLTNPRSIQFDNAGNMLVVQASKGISYHKVDASGCVTSTKMLVSLNSLNHGIALSADGKTLYASSMTQVYSWPYDDAAGTVGTRSTIITGMYNGGSHVTRTLAMHPTQPLLVVSHGSNSNIDQPTNDPKTGRAIIKVFDLTKIPSGGYNYVSGGWNAGYGQRNDVGITFDNNNHLWGVENSGDQFVRNVNGQSKDIHNNNPGEKIHYMGDVTKPNNNWYGYPTCFTVWQPSDFTDKQFKVGDWFVQAPSSSFNDDTCKERATAPKLTLFPHSAPIDCKFDPDNTNMYITYHGSWNRSPTTGFKLVAVQFKKGDDGNYTPVAPLTSNDAAQDIFYNPDVSKCQGQGPNFSSGCFRPAGLAFDKQGRLFMTSDTTQGELWILGKS</sequence>
<dbReference type="CDD" id="cd09630">
    <property type="entry name" value="CDH_like_cytochrome"/>
    <property type="match status" value="1"/>
</dbReference>
<dbReference type="InterPro" id="IPR015920">
    <property type="entry name" value="Cellobiose_DH-like_cyt"/>
</dbReference>
<dbReference type="RefSeq" id="XP_033654995.1">
    <property type="nucleotide sequence ID" value="XM_033794459.1"/>
</dbReference>
<feature type="signal peptide" evidence="1">
    <location>
        <begin position="1"/>
        <end position="19"/>
    </location>
</feature>
<keyword evidence="1" id="KW-0732">Signal</keyword>
<dbReference type="InterPro" id="IPR011041">
    <property type="entry name" value="Quinoprot_gluc/sorb_DH_b-prop"/>
</dbReference>
<dbReference type="AlphaFoldDB" id="A0A6A6JP49"/>